<dbReference type="Proteomes" id="UP000663879">
    <property type="component" value="Unassembled WGS sequence"/>
</dbReference>
<dbReference type="GO" id="GO:0005886">
    <property type="term" value="C:plasma membrane"/>
    <property type="evidence" value="ECO:0007669"/>
    <property type="project" value="TreeGrafter"/>
</dbReference>
<comment type="cofactor">
    <cofactor evidence="2">
        <name>Ca(2+)</name>
        <dbReference type="ChEBI" id="CHEBI:29108"/>
    </cofactor>
</comment>
<dbReference type="GO" id="GO:0017128">
    <property type="term" value="F:phospholipid scramblase activity"/>
    <property type="evidence" value="ECO:0007669"/>
    <property type="project" value="InterPro"/>
</dbReference>
<accession>A0A814ASK8</accession>
<evidence type="ECO:0000256" key="2">
    <source>
        <dbReference type="RuleBase" id="RU363116"/>
    </source>
</evidence>
<keyword evidence="2" id="KW-0564">Palmitate</keyword>
<dbReference type="InterPro" id="IPR005552">
    <property type="entry name" value="Scramblase"/>
</dbReference>
<evidence type="ECO:0000313" key="4">
    <source>
        <dbReference type="Proteomes" id="UP000663879"/>
    </source>
</evidence>
<dbReference type="EMBL" id="CAJNOC010002161">
    <property type="protein sequence ID" value="CAF0916176.1"/>
    <property type="molecule type" value="Genomic_DNA"/>
</dbReference>
<dbReference type="PANTHER" id="PTHR23248">
    <property type="entry name" value="PHOSPHOLIPID SCRAMBLASE-RELATED"/>
    <property type="match status" value="1"/>
</dbReference>
<reference evidence="3" key="1">
    <citation type="submission" date="2021-02" db="EMBL/GenBank/DDBJ databases">
        <authorList>
            <person name="Nowell W R."/>
        </authorList>
    </citation>
    <scope>NUCLEOTIDE SEQUENCE</scope>
    <source>
        <strain evidence="3">Ploen Becks lab</strain>
    </source>
</reference>
<dbReference type="Pfam" id="PF03803">
    <property type="entry name" value="Scramblase"/>
    <property type="match status" value="1"/>
</dbReference>
<dbReference type="PANTHER" id="PTHR23248:SF63">
    <property type="entry name" value="PHOSPHOLIPID SCRAMBLASE"/>
    <property type="match status" value="1"/>
</dbReference>
<gene>
    <name evidence="3" type="ORF">OXX778_LOCUS12158</name>
</gene>
<keyword evidence="2" id="KW-0106">Calcium</keyword>
<dbReference type="OrthoDB" id="191150at2759"/>
<evidence type="ECO:0000313" key="3">
    <source>
        <dbReference type="EMBL" id="CAF0916176.1"/>
    </source>
</evidence>
<dbReference type="AlphaFoldDB" id="A0A814ASK8"/>
<sequence length="84" mass="9449">MSIPMTNLATVTQPLIPGQMVWMQRPNPIPGCPNGLEYLLMIDNIKAEQLVSLTEAFVGWETNNKYVLKNSAGMQLYYAFESII</sequence>
<proteinExistence type="inferred from homology"/>
<comment type="similarity">
    <text evidence="1 2">Belongs to the phospholipid scramblase family.</text>
</comment>
<comment type="caution">
    <text evidence="3">The sequence shown here is derived from an EMBL/GenBank/DDBJ whole genome shotgun (WGS) entry which is preliminary data.</text>
</comment>
<evidence type="ECO:0000256" key="1">
    <source>
        <dbReference type="ARBA" id="ARBA00005350"/>
    </source>
</evidence>
<protein>
    <recommendedName>
        <fullName evidence="2">Phospholipid scramblase</fullName>
    </recommendedName>
</protein>
<keyword evidence="2" id="KW-0449">Lipoprotein</keyword>
<organism evidence="3 4">
    <name type="scientific">Brachionus calyciflorus</name>
    <dbReference type="NCBI Taxonomy" id="104777"/>
    <lineage>
        <taxon>Eukaryota</taxon>
        <taxon>Metazoa</taxon>
        <taxon>Spiralia</taxon>
        <taxon>Gnathifera</taxon>
        <taxon>Rotifera</taxon>
        <taxon>Eurotatoria</taxon>
        <taxon>Monogononta</taxon>
        <taxon>Pseudotrocha</taxon>
        <taxon>Ploima</taxon>
        <taxon>Brachionidae</taxon>
        <taxon>Brachionus</taxon>
    </lineage>
</organism>
<name>A0A814ASK8_9BILA</name>
<comment type="function">
    <text evidence="2">May mediate accelerated ATP-independent bidirectional transbilayer migration of phospholipids upon binding calcium ions that results in a loss of phospholipid asymmetry in the plasma membrane.</text>
</comment>
<keyword evidence="4" id="KW-1185">Reference proteome</keyword>